<feature type="binding site" evidence="19">
    <location>
        <position position="187"/>
    </location>
    <ligand>
        <name>UDP-N-acetyl-alpha-D-muramoyl-L-alanyl-D-glutamate</name>
        <dbReference type="ChEBI" id="CHEBI:83900"/>
    </ligand>
</feature>
<keyword evidence="19" id="KW-0460">Magnesium</keyword>
<evidence type="ECO:0000259" key="21">
    <source>
        <dbReference type="Pfam" id="PF01225"/>
    </source>
</evidence>
<feature type="binding site" evidence="19">
    <location>
        <position position="30"/>
    </location>
    <ligand>
        <name>UDP-N-acetyl-alpha-D-muramoyl-L-alanyl-D-glutamate</name>
        <dbReference type="ChEBI" id="CHEBI:83900"/>
    </ligand>
</feature>
<dbReference type="PROSITE" id="PS01011">
    <property type="entry name" value="FOLYLPOLYGLU_SYNT_1"/>
    <property type="match status" value="1"/>
</dbReference>
<evidence type="ECO:0000256" key="11">
    <source>
        <dbReference type="ARBA" id="ARBA00023316"/>
    </source>
</evidence>
<feature type="modified residue" description="N6-carboxylysine" evidence="19">
    <location>
        <position position="219"/>
    </location>
</feature>
<dbReference type="Proteomes" id="UP000289166">
    <property type="component" value="Unassembled WGS sequence"/>
</dbReference>
<evidence type="ECO:0000256" key="2">
    <source>
        <dbReference type="ARBA" id="ARBA00005898"/>
    </source>
</evidence>
<evidence type="ECO:0000259" key="23">
    <source>
        <dbReference type="Pfam" id="PF08245"/>
    </source>
</evidence>
<evidence type="ECO:0000256" key="7">
    <source>
        <dbReference type="ARBA" id="ARBA00022840"/>
    </source>
</evidence>
<comment type="function">
    <text evidence="13 19">Catalyzes the addition of meso-diaminopimelic acid to the nucleotide precursor UDP-N-acetylmuramoyl-L-alanyl-D-glutamate (UMAG) in the biosynthesis of bacterial cell-wall peptidoglycan.</text>
</comment>
<evidence type="ECO:0000256" key="12">
    <source>
        <dbReference type="ARBA" id="ARBA00050251"/>
    </source>
</evidence>
<evidence type="ECO:0000256" key="17">
    <source>
        <dbReference type="ARBA" id="ARBA00076158"/>
    </source>
</evidence>
<evidence type="ECO:0000256" key="8">
    <source>
        <dbReference type="ARBA" id="ARBA00022960"/>
    </source>
</evidence>
<keyword evidence="11 19" id="KW-0961">Cell wall biogenesis/degradation</keyword>
<comment type="pathway">
    <text evidence="1 19 20">Cell wall biogenesis; peptidoglycan biosynthesis.</text>
</comment>
<dbReference type="GO" id="GO:0005737">
    <property type="term" value="C:cytoplasm"/>
    <property type="evidence" value="ECO:0007669"/>
    <property type="project" value="UniProtKB-SubCell"/>
</dbReference>
<dbReference type="InterPro" id="IPR036615">
    <property type="entry name" value="Mur_ligase_C_dom_sf"/>
</dbReference>
<evidence type="ECO:0000259" key="22">
    <source>
        <dbReference type="Pfam" id="PF02875"/>
    </source>
</evidence>
<dbReference type="Pfam" id="PF02875">
    <property type="entry name" value="Mur_ligase_C"/>
    <property type="match status" value="1"/>
</dbReference>
<comment type="catalytic activity">
    <reaction evidence="12 19">
        <text>UDP-N-acetyl-alpha-D-muramoyl-L-alanyl-D-glutamate + meso-2,6-diaminopimelate + ATP = UDP-N-acetyl-alpha-D-muramoyl-L-alanyl-gamma-D-glutamyl-meso-2,6-diaminopimelate + ADP + phosphate + H(+)</text>
        <dbReference type="Rhea" id="RHEA:23676"/>
        <dbReference type="ChEBI" id="CHEBI:15378"/>
        <dbReference type="ChEBI" id="CHEBI:30616"/>
        <dbReference type="ChEBI" id="CHEBI:43474"/>
        <dbReference type="ChEBI" id="CHEBI:57791"/>
        <dbReference type="ChEBI" id="CHEBI:83900"/>
        <dbReference type="ChEBI" id="CHEBI:83905"/>
        <dbReference type="ChEBI" id="CHEBI:456216"/>
        <dbReference type="EC" id="6.3.2.13"/>
    </reaction>
</comment>
<comment type="caution">
    <text evidence="19">Lacks conserved residue(s) required for the propagation of feature annotation.</text>
</comment>
<feature type="binding site" evidence="19">
    <location>
        <position position="179"/>
    </location>
    <ligand>
        <name>UDP-N-acetyl-alpha-D-muramoyl-L-alanyl-D-glutamate</name>
        <dbReference type="ChEBI" id="CHEBI:83900"/>
    </ligand>
</feature>
<feature type="binding site" evidence="19">
    <location>
        <position position="375"/>
    </location>
    <ligand>
        <name>meso-2,6-diaminopimelate</name>
        <dbReference type="ChEBI" id="CHEBI:57791"/>
    </ligand>
</feature>
<dbReference type="InterPro" id="IPR036565">
    <property type="entry name" value="Mur-like_cat_sf"/>
</dbReference>
<dbReference type="Gene3D" id="3.40.1390.10">
    <property type="entry name" value="MurE/MurF, N-terminal domain"/>
    <property type="match status" value="1"/>
</dbReference>
<dbReference type="GO" id="GO:0009252">
    <property type="term" value="P:peptidoglycan biosynthetic process"/>
    <property type="evidence" value="ECO:0007669"/>
    <property type="project" value="UniProtKB-UniRule"/>
</dbReference>
<comment type="PTM">
    <text evidence="19">Carboxylation is probably crucial for Mg(2+) binding and, consequently, for the gamma-phosphate positioning of ATP.</text>
</comment>
<protein>
    <recommendedName>
        <fullName evidence="15 19">UDP-N-acetylmuramoyl-L-alanyl-D-glutamate--2,6-diaminopimelate ligase</fullName>
        <ecNumber evidence="14 19">6.3.2.13</ecNumber>
    </recommendedName>
    <alternativeName>
        <fullName evidence="16 19">Meso-A2pm-adding enzyme</fullName>
    </alternativeName>
    <alternativeName>
        <fullName evidence="17 19">Meso-diaminopimelate-adding enzyme</fullName>
    </alternativeName>
    <alternativeName>
        <fullName evidence="18 19">UDP-MurNAc-L-Ala-D-Glu:meso-diaminopimelate ligase</fullName>
    </alternativeName>
    <alternativeName>
        <fullName evidence="19">UDP-MurNAc-tripeptide synthetase</fullName>
    </alternativeName>
    <alternativeName>
        <fullName evidence="19">UDP-N-acetylmuramyl-tripeptide synthetase</fullName>
    </alternativeName>
</protein>
<dbReference type="FunFam" id="3.90.190.20:FF:000006">
    <property type="entry name" value="UDP-N-acetylmuramoyl-L-alanyl-D-glutamate--2,6-diaminopimelate ligase"/>
    <property type="match status" value="1"/>
</dbReference>
<evidence type="ECO:0000313" key="25">
    <source>
        <dbReference type="Proteomes" id="UP000289166"/>
    </source>
</evidence>
<dbReference type="RefSeq" id="WP_069193510.1">
    <property type="nucleotide sequence ID" value="NZ_RLII01000004.1"/>
</dbReference>
<dbReference type="EC" id="6.3.2.13" evidence="14 19"/>
<reference evidence="25" key="1">
    <citation type="submission" date="2018-11" db="EMBL/GenBank/DDBJ databases">
        <title>Genome sequencing of a novel mesophilic and cellulolytic organism within the genus Hungateiclostridium.</title>
        <authorList>
            <person name="Rettenmaier R."/>
            <person name="Liebl W."/>
            <person name="Zverlov V."/>
        </authorList>
    </citation>
    <scope>NUCLEOTIDE SEQUENCE [LARGE SCALE GENOMIC DNA]</scope>
    <source>
        <strain evidence="25">N2K1</strain>
    </source>
</reference>
<evidence type="ECO:0000256" key="19">
    <source>
        <dbReference type="HAMAP-Rule" id="MF_00208"/>
    </source>
</evidence>
<dbReference type="OrthoDB" id="9800958at2"/>
<dbReference type="InterPro" id="IPR005761">
    <property type="entry name" value="UDP-N-AcMur-Glu-dNH2Pim_ligase"/>
</dbReference>
<dbReference type="Pfam" id="PF01225">
    <property type="entry name" value="Mur_ligase"/>
    <property type="match status" value="1"/>
</dbReference>
<dbReference type="InterPro" id="IPR000713">
    <property type="entry name" value="Mur_ligase_N"/>
</dbReference>
<evidence type="ECO:0000256" key="20">
    <source>
        <dbReference type="RuleBase" id="RU004135"/>
    </source>
</evidence>
<dbReference type="SUPFAM" id="SSF53244">
    <property type="entry name" value="MurD-like peptide ligases, peptide-binding domain"/>
    <property type="match status" value="1"/>
</dbReference>
<dbReference type="SUPFAM" id="SSF53623">
    <property type="entry name" value="MurD-like peptide ligases, catalytic domain"/>
    <property type="match status" value="1"/>
</dbReference>
<dbReference type="InterPro" id="IPR018109">
    <property type="entry name" value="Folylpolyglutamate_synth_CS"/>
</dbReference>
<dbReference type="UniPathway" id="UPA00219"/>
<comment type="subcellular location">
    <subcellularLocation>
        <location evidence="19 20">Cytoplasm</location>
    </subcellularLocation>
</comment>
<dbReference type="PANTHER" id="PTHR23135">
    <property type="entry name" value="MUR LIGASE FAMILY MEMBER"/>
    <property type="match status" value="1"/>
</dbReference>
<evidence type="ECO:0000256" key="3">
    <source>
        <dbReference type="ARBA" id="ARBA00022490"/>
    </source>
</evidence>
<evidence type="ECO:0000256" key="18">
    <source>
        <dbReference type="ARBA" id="ARBA00081560"/>
    </source>
</evidence>
<dbReference type="NCBIfam" id="NF001124">
    <property type="entry name" value="PRK00139.1-2"/>
    <property type="match status" value="1"/>
</dbReference>
<dbReference type="InterPro" id="IPR004101">
    <property type="entry name" value="Mur_ligase_C"/>
</dbReference>
<dbReference type="Gene3D" id="3.90.190.20">
    <property type="entry name" value="Mur ligase, C-terminal domain"/>
    <property type="match status" value="1"/>
</dbReference>
<feature type="binding site" evidence="19">
    <location>
        <begin position="110"/>
        <end position="116"/>
    </location>
    <ligand>
        <name>ATP</name>
        <dbReference type="ChEBI" id="CHEBI:30616"/>
    </ligand>
</feature>
<dbReference type="HAMAP" id="MF_00208">
    <property type="entry name" value="MurE"/>
    <property type="match status" value="1"/>
</dbReference>
<feature type="binding site" evidence="19">
    <location>
        <begin position="399"/>
        <end position="402"/>
    </location>
    <ligand>
        <name>meso-2,6-diaminopimelate</name>
        <dbReference type="ChEBI" id="CHEBI:57791"/>
    </ligand>
</feature>
<gene>
    <name evidence="19" type="primary">murE</name>
    <name evidence="24" type="ORF">EFD62_05675</name>
</gene>
<dbReference type="Pfam" id="PF08245">
    <property type="entry name" value="Mur_ligase_M"/>
    <property type="match status" value="1"/>
</dbReference>
<evidence type="ECO:0000256" key="14">
    <source>
        <dbReference type="ARBA" id="ARBA00066633"/>
    </source>
</evidence>
<dbReference type="GO" id="GO:0051301">
    <property type="term" value="P:cell division"/>
    <property type="evidence" value="ECO:0007669"/>
    <property type="project" value="UniProtKB-KW"/>
</dbReference>
<keyword evidence="10 19" id="KW-0131">Cell cycle</keyword>
<evidence type="ECO:0000256" key="4">
    <source>
        <dbReference type="ARBA" id="ARBA00022598"/>
    </source>
</evidence>
<dbReference type="GO" id="GO:0004326">
    <property type="term" value="F:tetrahydrofolylpolyglutamate synthase activity"/>
    <property type="evidence" value="ECO:0007669"/>
    <property type="project" value="InterPro"/>
</dbReference>
<accession>A0A4Q0I602</accession>
<comment type="caution">
    <text evidence="24">The sequence shown here is derived from an EMBL/GenBank/DDBJ whole genome shotgun (WGS) entry which is preliminary data.</text>
</comment>
<evidence type="ECO:0000256" key="1">
    <source>
        <dbReference type="ARBA" id="ARBA00004752"/>
    </source>
</evidence>
<comment type="similarity">
    <text evidence="2 19">Belongs to the MurCDEF family. MurE subfamily.</text>
</comment>
<organism evidence="24 25">
    <name type="scientific">Acetivibrio mesophilus</name>
    <dbReference type="NCBI Taxonomy" id="2487273"/>
    <lineage>
        <taxon>Bacteria</taxon>
        <taxon>Bacillati</taxon>
        <taxon>Bacillota</taxon>
        <taxon>Clostridia</taxon>
        <taxon>Eubacteriales</taxon>
        <taxon>Oscillospiraceae</taxon>
        <taxon>Acetivibrio</taxon>
    </lineage>
</organism>
<dbReference type="NCBIfam" id="TIGR01085">
    <property type="entry name" value="murE"/>
    <property type="match status" value="1"/>
</dbReference>
<dbReference type="SUPFAM" id="SSF63418">
    <property type="entry name" value="MurE/MurF N-terminal domain"/>
    <property type="match status" value="1"/>
</dbReference>
<evidence type="ECO:0000256" key="5">
    <source>
        <dbReference type="ARBA" id="ARBA00022618"/>
    </source>
</evidence>
<dbReference type="NCBIfam" id="NF001126">
    <property type="entry name" value="PRK00139.1-4"/>
    <property type="match status" value="1"/>
</dbReference>
<dbReference type="InterPro" id="IPR013221">
    <property type="entry name" value="Mur_ligase_cen"/>
</dbReference>
<keyword evidence="9 19" id="KW-0573">Peptidoglycan synthesis</keyword>
<keyword evidence="4 19" id="KW-0436">Ligase</keyword>
<dbReference type="GO" id="GO:0008765">
    <property type="term" value="F:UDP-N-acetylmuramoylalanyl-D-glutamate-2,6-diaminopimelate ligase activity"/>
    <property type="evidence" value="ECO:0007669"/>
    <property type="project" value="UniProtKB-UniRule"/>
</dbReference>
<proteinExistence type="inferred from homology"/>
<evidence type="ECO:0000313" key="24">
    <source>
        <dbReference type="EMBL" id="RXE59803.1"/>
    </source>
</evidence>
<keyword evidence="3 19" id="KW-0963">Cytoplasm</keyword>
<feature type="binding site" evidence="19">
    <location>
        <begin position="152"/>
        <end position="153"/>
    </location>
    <ligand>
        <name>UDP-N-acetyl-alpha-D-muramoyl-L-alanyl-D-glutamate</name>
        <dbReference type="ChEBI" id="CHEBI:83900"/>
    </ligand>
</feature>
<dbReference type="InterPro" id="IPR035911">
    <property type="entry name" value="MurE/MurF_N"/>
</dbReference>
<evidence type="ECO:0000256" key="15">
    <source>
        <dbReference type="ARBA" id="ARBA00072883"/>
    </source>
</evidence>
<dbReference type="Gene3D" id="3.40.1190.10">
    <property type="entry name" value="Mur-like, catalytic domain"/>
    <property type="match status" value="1"/>
</dbReference>
<keyword evidence="5 19" id="KW-0132">Cell division</keyword>
<keyword evidence="8 19" id="KW-0133">Cell shape</keyword>
<name>A0A4Q0I602_9FIRM</name>
<feature type="binding site" evidence="19">
    <location>
        <position position="455"/>
    </location>
    <ligand>
        <name>meso-2,6-diaminopimelate</name>
        <dbReference type="ChEBI" id="CHEBI:57791"/>
    </ligand>
</feature>
<dbReference type="GO" id="GO:0008360">
    <property type="term" value="P:regulation of cell shape"/>
    <property type="evidence" value="ECO:0007669"/>
    <property type="project" value="UniProtKB-KW"/>
</dbReference>
<dbReference type="GO" id="GO:0071555">
    <property type="term" value="P:cell wall organization"/>
    <property type="evidence" value="ECO:0007669"/>
    <property type="project" value="UniProtKB-KW"/>
</dbReference>
<keyword evidence="7 19" id="KW-0067">ATP-binding</keyword>
<dbReference type="GO" id="GO:0000287">
    <property type="term" value="F:magnesium ion binding"/>
    <property type="evidence" value="ECO:0007669"/>
    <property type="project" value="UniProtKB-UniRule"/>
</dbReference>
<feature type="domain" description="Mur ligase central" evidence="23">
    <location>
        <begin position="108"/>
        <end position="304"/>
    </location>
</feature>
<evidence type="ECO:0000256" key="16">
    <source>
        <dbReference type="ARBA" id="ARBA00075482"/>
    </source>
</evidence>
<dbReference type="EMBL" id="RLII01000004">
    <property type="protein sequence ID" value="RXE59803.1"/>
    <property type="molecule type" value="Genomic_DNA"/>
</dbReference>
<feature type="binding site" evidence="19">
    <location>
        <position position="451"/>
    </location>
    <ligand>
        <name>meso-2,6-diaminopimelate</name>
        <dbReference type="ChEBI" id="CHEBI:57791"/>
    </ligand>
</feature>
<feature type="domain" description="Mur ligase C-terminal" evidence="22">
    <location>
        <begin position="326"/>
        <end position="453"/>
    </location>
</feature>
<comment type="cofactor">
    <cofactor evidence="19">
        <name>Mg(2+)</name>
        <dbReference type="ChEBI" id="CHEBI:18420"/>
    </cofactor>
</comment>
<dbReference type="PANTHER" id="PTHR23135:SF4">
    <property type="entry name" value="UDP-N-ACETYLMURAMOYL-L-ALANYL-D-GLUTAMATE--2,6-DIAMINOPIMELATE LIGASE MURE HOMOLOG, CHLOROPLASTIC"/>
    <property type="match status" value="1"/>
</dbReference>
<evidence type="ECO:0000256" key="9">
    <source>
        <dbReference type="ARBA" id="ARBA00022984"/>
    </source>
</evidence>
<evidence type="ECO:0000256" key="13">
    <source>
        <dbReference type="ARBA" id="ARBA00056782"/>
    </source>
</evidence>
<keyword evidence="25" id="KW-1185">Reference proteome</keyword>
<feature type="domain" description="Mur ligase N-terminal catalytic" evidence="21">
    <location>
        <begin position="25"/>
        <end position="93"/>
    </location>
</feature>
<dbReference type="GO" id="GO:0005524">
    <property type="term" value="F:ATP binding"/>
    <property type="evidence" value="ECO:0007669"/>
    <property type="project" value="UniProtKB-UniRule"/>
</dbReference>
<dbReference type="AlphaFoldDB" id="A0A4Q0I602"/>
<keyword evidence="6 19" id="KW-0547">Nucleotide-binding</keyword>
<evidence type="ECO:0000256" key="6">
    <source>
        <dbReference type="ARBA" id="ARBA00022741"/>
    </source>
</evidence>
<feature type="short sequence motif" description="Meso-diaminopimelate recognition motif" evidence="19">
    <location>
        <begin position="399"/>
        <end position="402"/>
    </location>
</feature>
<sequence>MKLKDLVKGLNVVEVEGDMDIEIVDIAYDSRKAKAGSLFVCIEGFKVDGHKFVPQAIENGTRAFLVEKDVDVPDDASVIRVEDTRYALASVADIFFGHPSSRFNLVGITGTKGKTTTTYMIKSILEAFGQKVGLIGTISNMIGHEVLPTDRTTPESYDLQELFSEMVQKNVNSVAMEVSSHALELHRVSCSEYDIGVFTNLSRDHLDFHKTFENYLNAKIKLFSMCKKGLINIDNEFGPKVVDSAKCEVYTMGIDNKADIRAVDIVHHSDSVDFTVVSPWFTGDIMVNIPGKFSVYNALAAIGSCALMGVPFEYIKNGLEQVTVPGRAEVIDVKRDYTVMIDYAHSPDSLENILTTVKGYAPGRVVCVFGCGGDRDKTKRPVMGKISGEIADFTIITSDNPRTEDPEAIIRDIEEGIKNTGGLYTTITDRRDAIKYALMNAKPKDIILLAGKGHETYIILKDKTIHFDEREVVRDILKELSSNNN</sequence>
<evidence type="ECO:0000256" key="10">
    <source>
        <dbReference type="ARBA" id="ARBA00023306"/>
    </source>
</evidence>